<dbReference type="RefSeq" id="WP_213042461.1">
    <property type="nucleotide sequence ID" value="NZ_CAJNBJ010000016.1"/>
</dbReference>
<protein>
    <submittedName>
        <fullName evidence="1">Uncharacterized protein</fullName>
    </submittedName>
</protein>
<comment type="caution">
    <text evidence="1">The sequence shown here is derived from an EMBL/GenBank/DDBJ whole genome shotgun (WGS) entry which is preliminary data.</text>
</comment>
<organism evidence="1 2">
    <name type="scientific">Nitrospira defluvii</name>
    <dbReference type="NCBI Taxonomy" id="330214"/>
    <lineage>
        <taxon>Bacteria</taxon>
        <taxon>Pseudomonadati</taxon>
        <taxon>Nitrospirota</taxon>
        <taxon>Nitrospiria</taxon>
        <taxon>Nitrospirales</taxon>
        <taxon>Nitrospiraceae</taxon>
        <taxon>Nitrospira</taxon>
    </lineage>
</organism>
<sequence length="79" mass="9130">MEWLLPLILQIVIPADSLMQVTLNKSLAQVIQEQISCRKEFNEAKKEFEEANTIDDPLIRLIAIDKLRRTVLLRCGVRP</sequence>
<dbReference type="Proteomes" id="UP000675880">
    <property type="component" value="Unassembled WGS sequence"/>
</dbReference>
<reference evidence="1 2" key="1">
    <citation type="submission" date="2021-02" db="EMBL/GenBank/DDBJ databases">
        <authorList>
            <person name="Han P."/>
        </authorList>
    </citation>
    <scope>NUCLEOTIDE SEQUENCE [LARGE SCALE GENOMIC DNA]</scope>
    <source>
        <strain evidence="1">Candidatus Nitrospira sp. ZN2</strain>
    </source>
</reference>
<keyword evidence="2" id="KW-1185">Reference proteome</keyword>
<evidence type="ECO:0000313" key="2">
    <source>
        <dbReference type="Proteomes" id="UP000675880"/>
    </source>
</evidence>
<name>A0ABM8RHM9_9BACT</name>
<gene>
    <name evidence="1" type="ORF">NSPZN2_30278</name>
</gene>
<dbReference type="EMBL" id="CAJNBJ010000016">
    <property type="protein sequence ID" value="CAE6753271.1"/>
    <property type="molecule type" value="Genomic_DNA"/>
</dbReference>
<accession>A0ABM8RHM9</accession>
<proteinExistence type="predicted"/>
<evidence type="ECO:0000313" key="1">
    <source>
        <dbReference type="EMBL" id="CAE6753271.1"/>
    </source>
</evidence>